<dbReference type="Proteomes" id="UP000199153">
    <property type="component" value="Unassembled WGS sequence"/>
</dbReference>
<dbReference type="Gene3D" id="3.40.50.1820">
    <property type="entry name" value="alpha/beta hydrolase"/>
    <property type="match status" value="1"/>
</dbReference>
<evidence type="ECO:0008006" key="3">
    <source>
        <dbReference type="Google" id="ProtNLM"/>
    </source>
</evidence>
<protein>
    <recommendedName>
        <fullName evidence="3">Alpha/beta hydrolase family protein</fullName>
    </recommendedName>
</protein>
<organism evidence="1 2">
    <name type="scientific">Salegentibacter flavus</name>
    <dbReference type="NCBI Taxonomy" id="287099"/>
    <lineage>
        <taxon>Bacteria</taxon>
        <taxon>Pseudomonadati</taxon>
        <taxon>Bacteroidota</taxon>
        <taxon>Flavobacteriia</taxon>
        <taxon>Flavobacteriales</taxon>
        <taxon>Flavobacteriaceae</taxon>
        <taxon>Salegentibacter</taxon>
    </lineage>
</organism>
<dbReference type="STRING" id="287099.SAMN05660413_01289"/>
<proteinExistence type="predicted"/>
<keyword evidence="2" id="KW-1185">Reference proteome</keyword>
<evidence type="ECO:0000313" key="1">
    <source>
        <dbReference type="EMBL" id="SFN48817.1"/>
    </source>
</evidence>
<dbReference type="InterPro" id="IPR029058">
    <property type="entry name" value="AB_hydrolase_fold"/>
</dbReference>
<dbReference type="RefSeq" id="WP_093407358.1">
    <property type="nucleotide sequence ID" value="NZ_FOVL01000006.1"/>
</dbReference>
<reference evidence="1 2" key="1">
    <citation type="submission" date="2016-10" db="EMBL/GenBank/DDBJ databases">
        <authorList>
            <person name="de Groot N.N."/>
        </authorList>
    </citation>
    <scope>NUCLEOTIDE SEQUENCE [LARGE SCALE GENOMIC DNA]</scope>
    <source>
        <strain evidence="1 2">DSM 17794</strain>
    </source>
</reference>
<gene>
    <name evidence="1" type="ORF">SAMN05660413_01289</name>
</gene>
<evidence type="ECO:0000313" key="2">
    <source>
        <dbReference type="Proteomes" id="UP000199153"/>
    </source>
</evidence>
<dbReference type="EMBL" id="FOVL01000006">
    <property type="protein sequence ID" value="SFN48817.1"/>
    <property type="molecule type" value="Genomic_DNA"/>
</dbReference>
<dbReference type="AlphaFoldDB" id="A0A1I4ZF57"/>
<accession>A0A1I4ZF57</accession>
<sequence length="473" mass="54627">MKRGLLLSFFIAILSFGQICSQEARIAKGTVVDTLSVQDSISETFSIYIPQDFQNGETWPVLVLFDPQGRGRLTAQLFRSIAEEQGYIIAASNEVLNKSSLQTNLPKASRLINRLLISMPVNANMVYVGGLGEGAQLASAAPLIYKDIKGVLAVGDAWANAELTDKLKTFVFSAVAGDEDAKLFNMQALVEFYKQRKFPTEINYFDGKNNEWPDSFVLSNAVNAFTLDAINRGFRESNQELVQRLFSNELESTEMLRRQRNYYQAYEKLEQMEAKYALFDVNTDELKDRMKSLRRNKVYRQQRRDFRKAENLEAEKQEEYRYLMEMDIISTNFENIGWWEYQMEELQELYEKGNLAEKKVYNRLQDFLQELSRSHFNIIMESQAGIDTKIFVSVLRTALDKEDPEAYLKIISLAGHDGDHQTALMYLEDLLKTGYDDMDALYEIDGILDLKLSKEYNDLIRKYLGESKYYKQS</sequence>
<name>A0A1I4ZF57_9FLAO</name>
<dbReference type="OrthoDB" id="1123157at2"/>
<dbReference type="SUPFAM" id="SSF53474">
    <property type="entry name" value="alpha/beta-Hydrolases"/>
    <property type="match status" value="1"/>
</dbReference>